<name>A0AAD3S5F5_NEPGR</name>
<evidence type="ECO:0000313" key="2">
    <source>
        <dbReference type="Proteomes" id="UP001279734"/>
    </source>
</evidence>
<evidence type="ECO:0000313" key="1">
    <source>
        <dbReference type="EMBL" id="GMH04750.1"/>
    </source>
</evidence>
<sequence>MVSDSDMRAPLPKPANVECKIELGFKNCSLVPVLSPAESPFVGLLEPNPKSVVDALLVVLQPDAEAEKSSVCERGVFDNPMHGAALVEAVHEHQSSSVALSVHGAGFCDLSPDSITKLLIKYPRDASWALATVQSCMNDELLAVVDRGCADAGPFDVPWKMHIQYASDALMVLETNATQQSGLEKEGLAVEHLNPCQPSPELVVDAPLHDSA</sequence>
<dbReference type="AlphaFoldDB" id="A0AAD3S5F5"/>
<keyword evidence="2" id="KW-1185">Reference proteome</keyword>
<comment type="caution">
    <text evidence="1">The sequence shown here is derived from an EMBL/GenBank/DDBJ whole genome shotgun (WGS) entry which is preliminary data.</text>
</comment>
<protein>
    <submittedName>
        <fullName evidence="1">Uncharacterized protein</fullName>
    </submittedName>
</protein>
<gene>
    <name evidence="1" type="ORF">Nepgr_006590</name>
</gene>
<dbReference type="Proteomes" id="UP001279734">
    <property type="component" value="Unassembled WGS sequence"/>
</dbReference>
<proteinExistence type="predicted"/>
<reference evidence="1" key="1">
    <citation type="submission" date="2023-05" db="EMBL/GenBank/DDBJ databases">
        <title>Nepenthes gracilis genome sequencing.</title>
        <authorList>
            <person name="Fukushima K."/>
        </authorList>
    </citation>
    <scope>NUCLEOTIDE SEQUENCE</scope>
    <source>
        <strain evidence="1">SING2019-196</strain>
    </source>
</reference>
<accession>A0AAD3S5F5</accession>
<dbReference type="EMBL" id="BSYO01000005">
    <property type="protein sequence ID" value="GMH04750.1"/>
    <property type="molecule type" value="Genomic_DNA"/>
</dbReference>
<organism evidence="1 2">
    <name type="scientific">Nepenthes gracilis</name>
    <name type="common">Slender pitcher plant</name>
    <dbReference type="NCBI Taxonomy" id="150966"/>
    <lineage>
        <taxon>Eukaryota</taxon>
        <taxon>Viridiplantae</taxon>
        <taxon>Streptophyta</taxon>
        <taxon>Embryophyta</taxon>
        <taxon>Tracheophyta</taxon>
        <taxon>Spermatophyta</taxon>
        <taxon>Magnoliopsida</taxon>
        <taxon>eudicotyledons</taxon>
        <taxon>Gunneridae</taxon>
        <taxon>Pentapetalae</taxon>
        <taxon>Caryophyllales</taxon>
        <taxon>Nepenthaceae</taxon>
        <taxon>Nepenthes</taxon>
    </lineage>
</organism>